<dbReference type="AlphaFoldDB" id="A0A379T720"/>
<dbReference type="Proteomes" id="UP000254741">
    <property type="component" value="Unassembled WGS sequence"/>
</dbReference>
<accession>A0A379T720</accession>
<organism evidence="1 2">
    <name type="scientific">Salmonella enterica subsp. arizonae</name>
    <dbReference type="NCBI Taxonomy" id="59203"/>
    <lineage>
        <taxon>Bacteria</taxon>
        <taxon>Pseudomonadati</taxon>
        <taxon>Pseudomonadota</taxon>
        <taxon>Gammaproteobacteria</taxon>
        <taxon>Enterobacterales</taxon>
        <taxon>Enterobacteriaceae</taxon>
        <taxon>Salmonella</taxon>
    </lineage>
</organism>
<name>A0A379T720_SALER</name>
<evidence type="ECO:0000313" key="1">
    <source>
        <dbReference type="EMBL" id="SUG45365.1"/>
    </source>
</evidence>
<evidence type="ECO:0000313" key="2">
    <source>
        <dbReference type="Proteomes" id="UP000254741"/>
    </source>
</evidence>
<sequence>MNALFDIWCGMSRRCRGGCWCAGVLCLTLTVALSVGYPGWKTLDMQHTRLSQQREAARQQWRNLRRLSVAAEPLFGRTTENTRPFSPLDFQTPHQRLPALAAVGAGGAKWR</sequence>
<proteinExistence type="predicted"/>
<gene>
    <name evidence="1" type="ORF">NCTC8297_00534</name>
</gene>
<dbReference type="EMBL" id="UGXG01000002">
    <property type="protein sequence ID" value="SUG45365.1"/>
    <property type="molecule type" value="Genomic_DNA"/>
</dbReference>
<protein>
    <submittedName>
        <fullName evidence="1">Membrane protein</fullName>
    </submittedName>
</protein>
<reference evidence="1 2" key="1">
    <citation type="submission" date="2018-06" db="EMBL/GenBank/DDBJ databases">
        <authorList>
            <consortium name="Pathogen Informatics"/>
            <person name="Doyle S."/>
        </authorList>
    </citation>
    <scope>NUCLEOTIDE SEQUENCE [LARGE SCALE GENOMIC DNA]</scope>
    <source>
        <strain evidence="1 2">NCTC8297</strain>
    </source>
</reference>